<comment type="caution">
    <text evidence="1">The sequence shown here is derived from an EMBL/GenBank/DDBJ whole genome shotgun (WGS) entry which is preliminary data.</text>
</comment>
<protein>
    <submittedName>
        <fullName evidence="1">Uncharacterized protein</fullName>
    </submittedName>
</protein>
<dbReference type="GO" id="GO:0008168">
    <property type="term" value="F:methyltransferase activity"/>
    <property type="evidence" value="ECO:0007669"/>
    <property type="project" value="InterPro"/>
</dbReference>
<proteinExistence type="predicted"/>
<accession>A0A0F9AW84</accession>
<organism evidence="1">
    <name type="scientific">marine sediment metagenome</name>
    <dbReference type="NCBI Taxonomy" id="412755"/>
    <lineage>
        <taxon>unclassified sequences</taxon>
        <taxon>metagenomes</taxon>
        <taxon>ecological metagenomes</taxon>
    </lineage>
</organism>
<dbReference type="InterPro" id="IPR012653">
    <property type="entry name" value="Dimeth_MeTrfase_MtbB"/>
</dbReference>
<sequence>MGDGDPVGVAVTHAMASGMGGIRTSGDLVARMQMTRGMKIGEAKRFVANTLAVSVDELADETMMREVREDLKLGGVYQTGGLPKGIETKHHIAEILEIEINSVKLFRQHVG</sequence>
<dbReference type="EMBL" id="LAZR01040692">
    <property type="protein sequence ID" value="KKL13854.1"/>
    <property type="molecule type" value="Genomic_DNA"/>
</dbReference>
<evidence type="ECO:0000313" key="1">
    <source>
        <dbReference type="EMBL" id="KKL13854.1"/>
    </source>
</evidence>
<dbReference type="Pfam" id="PF09505">
    <property type="entry name" value="Dimeth_Pyl"/>
    <property type="match status" value="1"/>
</dbReference>
<dbReference type="AlphaFoldDB" id="A0A0F9AW84"/>
<name>A0A0F9AW84_9ZZZZ</name>
<gene>
    <name evidence="1" type="ORF">LCGC14_2521610</name>
</gene>
<dbReference type="GO" id="GO:0015948">
    <property type="term" value="P:methanogenesis"/>
    <property type="evidence" value="ECO:0007669"/>
    <property type="project" value="InterPro"/>
</dbReference>
<reference evidence="1" key="1">
    <citation type="journal article" date="2015" name="Nature">
        <title>Complex archaea that bridge the gap between prokaryotes and eukaryotes.</title>
        <authorList>
            <person name="Spang A."/>
            <person name="Saw J.H."/>
            <person name="Jorgensen S.L."/>
            <person name="Zaremba-Niedzwiedzka K."/>
            <person name="Martijn J."/>
            <person name="Lind A.E."/>
            <person name="van Eijk R."/>
            <person name="Schleper C."/>
            <person name="Guy L."/>
            <person name="Ettema T.J."/>
        </authorList>
    </citation>
    <scope>NUCLEOTIDE SEQUENCE</scope>
</reference>